<reference evidence="1 2" key="1">
    <citation type="submission" date="2009-04" db="EMBL/GenBank/DDBJ databases">
        <authorList>
            <person name="Qin X."/>
            <person name="Bachman B."/>
            <person name="Battles P."/>
            <person name="Bell A."/>
            <person name="Bess C."/>
            <person name="Bickham C."/>
            <person name="Chaboub L."/>
            <person name="Chen D."/>
            <person name="Coyle M."/>
            <person name="Deiros D.R."/>
            <person name="Dinh H."/>
            <person name="Forbes L."/>
            <person name="Fowler G."/>
            <person name="Francisco L."/>
            <person name="Fu Q."/>
            <person name="Gubbala S."/>
            <person name="Hale W."/>
            <person name="Han Y."/>
            <person name="Hemphill L."/>
            <person name="Highlander S.K."/>
            <person name="Hirani K."/>
            <person name="Hogues M."/>
            <person name="Jackson L."/>
            <person name="Jakkamsetti A."/>
            <person name="Javaid M."/>
            <person name="Jiang H."/>
            <person name="Korchina V."/>
            <person name="Kovar C."/>
            <person name="Lara F."/>
            <person name="Lee S."/>
            <person name="Mata R."/>
            <person name="Mathew T."/>
            <person name="Moen C."/>
            <person name="Morales K."/>
            <person name="Munidasa M."/>
            <person name="Nazareth L."/>
            <person name="Ngo R."/>
            <person name="Nguyen L."/>
            <person name="Okwuonu G."/>
            <person name="Ongeri F."/>
            <person name="Patil S."/>
            <person name="Petrosino J."/>
            <person name="Pham C."/>
            <person name="Pham P."/>
            <person name="Pu L.-L."/>
            <person name="Puazo M."/>
            <person name="Raj R."/>
            <person name="Reid J."/>
            <person name="Rouhana J."/>
            <person name="Saada N."/>
            <person name="Shang Y."/>
            <person name="Simmons D."/>
            <person name="Thornton R."/>
            <person name="Warren J."/>
            <person name="Weissenberger G."/>
            <person name="Zhang J."/>
            <person name="Zhang L."/>
            <person name="Zhou C."/>
            <person name="Zhu D."/>
            <person name="Muzny D."/>
            <person name="Worley K."/>
            <person name="Gibbs R."/>
        </authorList>
    </citation>
    <scope>NUCLEOTIDE SEQUENCE [LARGE SCALE GENOMIC DNA]</scope>
    <source>
        <strain evidence="1 2">ATCC 33313</strain>
    </source>
</reference>
<evidence type="ECO:0000313" key="1">
    <source>
        <dbReference type="EMBL" id="EER75583.1"/>
    </source>
</evidence>
<gene>
    <name evidence="1" type="ORF">HMPREF0877_0094</name>
</gene>
<proteinExistence type="predicted"/>
<dbReference type="Proteomes" id="UP000004528">
    <property type="component" value="Unassembled WGS sequence"/>
</dbReference>
<comment type="caution">
    <text evidence="1">The sequence shown here is derived from an EMBL/GenBank/DDBJ whole genome shotgun (WGS) entry which is preliminary data.</text>
</comment>
<protein>
    <submittedName>
        <fullName evidence="1">Uncharacterized protein</fullName>
    </submittedName>
</protein>
<accession>C5R7Z9</accession>
<organism evidence="1 2">
    <name type="scientific">Weissella paramesenteroides ATCC 33313</name>
    <dbReference type="NCBI Taxonomy" id="585506"/>
    <lineage>
        <taxon>Bacteria</taxon>
        <taxon>Bacillati</taxon>
        <taxon>Bacillota</taxon>
        <taxon>Bacilli</taxon>
        <taxon>Lactobacillales</taxon>
        <taxon>Lactobacillaceae</taxon>
        <taxon>Weissella</taxon>
    </lineage>
</organism>
<keyword evidence="2" id="KW-1185">Reference proteome</keyword>
<dbReference type="EMBL" id="ACKU01000004">
    <property type="protein sequence ID" value="EER75583.1"/>
    <property type="molecule type" value="Genomic_DNA"/>
</dbReference>
<dbReference type="AlphaFoldDB" id="C5R7Z9"/>
<name>C5R7Z9_WEIPA</name>
<dbReference type="HOGENOM" id="CLU_2792988_0_0_9"/>
<sequence length="68" mass="7761">MTALATIIGWIGLAGIAYDWFNSTTPSWIARMFMVFMLIVSTVWLVNDLNIYNMLLVVGWSTLITFKQ</sequence>
<evidence type="ECO:0000313" key="2">
    <source>
        <dbReference type="Proteomes" id="UP000004528"/>
    </source>
</evidence>
<dbReference type="STRING" id="585506.HMPREF0877_0094"/>